<evidence type="ECO:0000313" key="3">
    <source>
        <dbReference type="WBParaSite" id="PTRK_0000679900.1"/>
    </source>
</evidence>
<feature type="domain" description="F-box" evidence="1">
    <location>
        <begin position="1"/>
        <end position="56"/>
    </location>
</feature>
<protein>
    <submittedName>
        <fullName evidence="3">F-box domain-containing protein</fullName>
    </submittedName>
</protein>
<dbReference type="WBParaSite" id="PTRK_0000679900.1">
    <property type="protein sequence ID" value="PTRK_0000679900.1"/>
    <property type="gene ID" value="PTRK_0000679900"/>
</dbReference>
<dbReference type="SMART" id="SM00256">
    <property type="entry name" value="FBOX"/>
    <property type="match status" value="1"/>
</dbReference>
<reference evidence="3" key="1">
    <citation type="submission" date="2017-02" db="UniProtKB">
        <authorList>
            <consortium name="WormBaseParasite"/>
        </authorList>
    </citation>
    <scope>IDENTIFICATION</scope>
</reference>
<dbReference type="Pfam" id="PF00646">
    <property type="entry name" value="F-box"/>
    <property type="match status" value="1"/>
</dbReference>
<dbReference type="Proteomes" id="UP000038045">
    <property type="component" value="Unplaced"/>
</dbReference>
<dbReference type="CDD" id="cd09917">
    <property type="entry name" value="F-box_SF"/>
    <property type="match status" value="1"/>
</dbReference>
<sequence>MDILKLPNEMLVEICRRVDWISLQNLQLVSKEFNEVIQKNLSTMKKPKVNSLWIVYKLNDNEEKINLQVYIIHEKKLKLKNCLTIKIGFTNLICNSMEIFEFYIERLNLSRMKLFCIHIKGQSRVVEIINKYIKYKIHVKRLILNIDQSPILTSLIELLSKLNYVKKLYISRLCFDHQNIRTDLKLSLPNSLKSLMIKECKCTKFINTPMIIEIIENNKNLKKISIISNTTSYKKKIVNIMKKRQKDNSENMCKHDNYSLSFIHQYDTIPAKEFVKFFSTGNVWRIKKFYNFSSLNDITATIIVAQTCSNCMKEMEIKLEFVKAIDKCFGGCSLNQLPLIPTQYLTN</sequence>
<name>A0A0N4ZGC2_PARTI</name>
<dbReference type="InterPro" id="IPR001810">
    <property type="entry name" value="F-box_dom"/>
</dbReference>
<proteinExistence type="predicted"/>
<accession>A0A0N4ZGC2</accession>
<evidence type="ECO:0000313" key="2">
    <source>
        <dbReference type="Proteomes" id="UP000038045"/>
    </source>
</evidence>
<dbReference type="AlphaFoldDB" id="A0A0N4ZGC2"/>
<evidence type="ECO:0000259" key="1">
    <source>
        <dbReference type="PROSITE" id="PS50181"/>
    </source>
</evidence>
<dbReference type="InterPro" id="IPR036047">
    <property type="entry name" value="F-box-like_dom_sf"/>
</dbReference>
<organism evidence="2 3">
    <name type="scientific">Parastrongyloides trichosuri</name>
    <name type="common">Possum-specific nematode worm</name>
    <dbReference type="NCBI Taxonomy" id="131310"/>
    <lineage>
        <taxon>Eukaryota</taxon>
        <taxon>Metazoa</taxon>
        <taxon>Ecdysozoa</taxon>
        <taxon>Nematoda</taxon>
        <taxon>Chromadorea</taxon>
        <taxon>Rhabditida</taxon>
        <taxon>Tylenchina</taxon>
        <taxon>Panagrolaimomorpha</taxon>
        <taxon>Strongyloidoidea</taxon>
        <taxon>Strongyloididae</taxon>
        <taxon>Parastrongyloides</taxon>
    </lineage>
</organism>
<dbReference type="SUPFAM" id="SSF81383">
    <property type="entry name" value="F-box domain"/>
    <property type="match status" value="1"/>
</dbReference>
<dbReference type="PROSITE" id="PS50181">
    <property type="entry name" value="FBOX"/>
    <property type="match status" value="1"/>
</dbReference>
<keyword evidence="2" id="KW-1185">Reference proteome</keyword>